<keyword evidence="12" id="KW-1185">Reference proteome</keyword>
<keyword evidence="4 9" id="KW-0812">Transmembrane</keyword>
<comment type="pathway">
    <text evidence="9">Protein modification; lipoprotein biosynthesis (signal peptide cleavage).</text>
</comment>
<feature type="active site" evidence="9">
    <location>
        <position position="134"/>
    </location>
</feature>
<organism evidence="11 12">
    <name type="scientific">Anthropogastromicrobium aceti</name>
    <dbReference type="NCBI Taxonomy" id="2981768"/>
    <lineage>
        <taxon>Bacteria</taxon>
        <taxon>Bacillati</taxon>
        <taxon>Bacillota</taxon>
        <taxon>Clostridia</taxon>
        <taxon>Lachnospirales</taxon>
        <taxon>Lachnospiraceae</taxon>
        <taxon>Anthropogastromicrobium</taxon>
    </lineage>
</organism>
<dbReference type="PANTHER" id="PTHR33695:SF1">
    <property type="entry name" value="LIPOPROTEIN SIGNAL PEPTIDASE"/>
    <property type="match status" value="1"/>
</dbReference>
<comment type="caution">
    <text evidence="9">Lacks conserved residue(s) required for the propagation of feature annotation.</text>
</comment>
<keyword evidence="3 9" id="KW-0645">Protease</keyword>
<evidence type="ECO:0000256" key="8">
    <source>
        <dbReference type="ARBA" id="ARBA00023136"/>
    </source>
</evidence>
<dbReference type="GO" id="GO:0006508">
    <property type="term" value="P:proteolysis"/>
    <property type="evidence" value="ECO:0007669"/>
    <property type="project" value="UniProtKB-KW"/>
</dbReference>
<keyword evidence="7 9" id="KW-1133">Transmembrane helix</keyword>
<dbReference type="Proteomes" id="UP001198200">
    <property type="component" value="Unassembled WGS sequence"/>
</dbReference>
<dbReference type="AlphaFoldDB" id="A0AAE3JB73"/>
<protein>
    <recommendedName>
        <fullName evidence="9">Lipoprotein signal peptidase</fullName>
        <ecNumber evidence="9">3.4.23.36</ecNumber>
    </recommendedName>
    <alternativeName>
        <fullName evidence="9">Prolipoprotein signal peptidase</fullName>
    </alternativeName>
    <alternativeName>
        <fullName evidence="9">Signal peptidase II</fullName>
        <shortName evidence="9">SPase II</shortName>
    </alternativeName>
</protein>
<gene>
    <name evidence="9 11" type="primary">lspA</name>
    <name evidence="11" type="ORF">LKD48_05000</name>
</gene>
<evidence type="ECO:0000313" key="11">
    <source>
        <dbReference type="EMBL" id="MCC2221005.1"/>
    </source>
</evidence>
<comment type="function">
    <text evidence="9">This protein specifically catalyzes the removal of signal peptides from prolipoproteins.</text>
</comment>
<dbReference type="HAMAP" id="MF_00161">
    <property type="entry name" value="LspA"/>
    <property type="match status" value="1"/>
</dbReference>
<evidence type="ECO:0000256" key="5">
    <source>
        <dbReference type="ARBA" id="ARBA00022750"/>
    </source>
</evidence>
<keyword evidence="5 9" id="KW-0064">Aspartyl protease</keyword>
<keyword evidence="2 9" id="KW-1003">Cell membrane</keyword>
<dbReference type="RefSeq" id="WP_227099871.1">
    <property type="nucleotide sequence ID" value="NZ_JAJEQN010000009.1"/>
</dbReference>
<evidence type="ECO:0000256" key="7">
    <source>
        <dbReference type="ARBA" id="ARBA00022989"/>
    </source>
</evidence>
<feature type="transmembrane region" description="Helical" evidence="9">
    <location>
        <begin position="91"/>
        <end position="108"/>
    </location>
</feature>
<evidence type="ECO:0000313" key="12">
    <source>
        <dbReference type="Proteomes" id="UP001198200"/>
    </source>
</evidence>
<dbReference type="EC" id="3.4.23.36" evidence="9"/>
<evidence type="ECO:0000256" key="2">
    <source>
        <dbReference type="ARBA" id="ARBA00022475"/>
    </source>
</evidence>
<feature type="transmembrane region" description="Helical" evidence="9">
    <location>
        <begin position="63"/>
        <end position="84"/>
    </location>
</feature>
<evidence type="ECO:0000256" key="3">
    <source>
        <dbReference type="ARBA" id="ARBA00022670"/>
    </source>
</evidence>
<evidence type="ECO:0000256" key="1">
    <source>
        <dbReference type="ARBA" id="ARBA00006139"/>
    </source>
</evidence>
<dbReference type="GO" id="GO:0005886">
    <property type="term" value="C:plasma membrane"/>
    <property type="evidence" value="ECO:0007669"/>
    <property type="project" value="UniProtKB-SubCell"/>
</dbReference>
<accession>A0AAE3JB73</accession>
<dbReference type="InterPro" id="IPR001872">
    <property type="entry name" value="Peptidase_A8"/>
</dbReference>
<comment type="subcellular location">
    <subcellularLocation>
        <location evidence="9">Cell membrane</location>
        <topology evidence="9">Multi-pass membrane protein</topology>
    </subcellularLocation>
</comment>
<dbReference type="PRINTS" id="PR00781">
    <property type="entry name" value="LIPOSIGPTASE"/>
</dbReference>
<dbReference type="Pfam" id="PF01252">
    <property type="entry name" value="Peptidase_A8"/>
    <property type="match status" value="1"/>
</dbReference>
<evidence type="ECO:0000256" key="4">
    <source>
        <dbReference type="ARBA" id="ARBA00022692"/>
    </source>
</evidence>
<feature type="transmembrane region" description="Helical" evidence="9">
    <location>
        <begin position="128"/>
        <end position="152"/>
    </location>
</feature>
<comment type="catalytic activity">
    <reaction evidence="9">
        <text>Release of signal peptides from bacterial membrane prolipoproteins. Hydrolyzes -Xaa-Yaa-Zaa-|-(S,diacylglyceryl)Cys-, in which Xaa is hydrophobic (preferably Leu), and Yaa (Ala or Ser) and Zaa (Gly or Ala) have small, neutral side chains.</text>
        <dbReference type="EC" id="3.4.23.36"/>
    </reaction>
</comment>
<reference evidence="11 12" key="1">
    <citation type="submission" date="2021-10" db="EMBL/GenBank/DDBJ databases">
        <title>Anaerobic single-cell dispensing facilitates the cultivation of human gut bacteria.</title>
        <authorList>
            <person name="Afrizal A."/>
        </authorList>
    </citation>
    <scope>NUCLEOTIDE SEQUENCE [LARGE SCALE GENOMIC DNA]</scope>
    <source>
        <strain evidence="11 12">CLA-AA-H224</strain>
    </source>
</reference>
<sequence length="171" mass="19317">MKKKRAGFAALLCTLLIVLDQITKALTVSVLKVHDIVVIPGVLTLTYVENRGAAFGIFQNKKIFFFLITAVMIAVFAYCYVRLLNQKSYRILRMLCVTYTAGALGNLIDRIFRGYVVDMIYFVPINFPVFNVADCYITVSTVILLIALFFCYQDDDFSFLKPSGKAGKKHE</sequence>
<dbReference type="NCBIfam" id="TIGR00077">
    <property type="entry name" value="lspA"/>
    <property type="match status" value="1"/>
</dbReference>
<name>A0AAE3JB73_9FIRM</name>
<keyword evidence="6 9" id="KW-0378">Hydrolase</keyword>
<dbReference type="EMBL" id="JAJEQN010000009">
    <property type="protein sequence ID" value="MCC2221005.1"/>
    <property type="molecule type" value="Genomic_DNA"/>
</dbReference>
<dbReference type="GO" id="GO:0004190">
    <property type="term" value="F:aspartic-type endopeptidase activity"/>
    <property type="evidence" value="ECO:0007669"/>
    <property type="project" value="UniProtKB-UniRule"/>
</dbReference>
<proteinExistence type="inferred from homology"/>
<comment type="similarity">
    <text evidence="1 9 10">Belongs to the peptidase A8 family.</text>
</comment>
<evidence type="ECO:0000256" key="6">
    <source>
        <dbReference type="ARBA" id="ARBA00022801"/>
    </source>
</evidence>
<evidence type="ECO:0000256" key="9">
    <source>
        <dbReference type="HAMAP-Rule" id="MF_00161"/>
    </source>
</evidence>
<feature type="active site" evidence="9">
    <location>
        <position position="118"/>
    </location>
</feature>
<dbReference type="PANTHER" id="PTHR33695">
    <property type="entry name" value="LIPOPROTEIN SIGNAL PEPTIDASE"/>
    <property type="match status" value="1"/>
</dbReference>
<comment type="caution">
    <text evidence="11">The sequence shown here is derived from an EMBL/GenBank/DDBJ whole genome shotgun (WGS) entry which is preliminary data.</text>
</comment>
<keyword evidence="8 9" id="KW-0472">Membrane</keyword>
<evidence type="ECO:0000256" key="10">
    <source>
        <dbReference type="RuleBase" id="RU004181"/>
    </source>
</evidence>